<evidence type="ECO:0000313" key="3">
    <source>
        <dbReference type="WBParaSite" id="PgR075_g002_t02"/>
    </source>
</evidence>
<keyword evidence="1" id="KW-0732">Signal</keyword>
<protein>
    <submittedName>
        <fullName evidence="3">Secreted protein</fullName>
    </submittedName>
</protein>
<evidence type="ECO:0000313" key="2">
    <source>
        <dbReference type="Proteomes" id="UP000887569"/>
    </source>
</evidence>
<dbReference type="WBParaSite" id="PgR075_g002_t02">
    <property type="protein sequence ID" value="PgR075_g002_t02"/>
    <property type="gene ID" value="PgR075_g002"/>
</dbReference>
<organism evidence="2 3">
    <name type="scientific">Parascaris univalens</name>
    <name type="common">Nematode worm</name>
    <dbReference type="NCBI Taxonomy" id="6257"/>
    <lineage>
        <taxon>Eukaryota</taxon>
        <taxon>Metazoa</taxon>
        <taxon>Ecdysozoa</taxon>
        <taxon>Nematoda</taxon>
        <taxon>Chromadorea</taxon>
        <taxon>Rhabditida</taxon>
        <taxon>Spirurina</taxon>
        <taxon>Ascaridomorpha</taxon>
        <taxon>Ascaridoidea</taxon>
        <taxon>Ascarididae</taxon>
        <taxon>Parascaris</taxon>
    </lineage>
</organism>
<dbReference type="Proteomes" id="UP000887569">
    <property type="component" value="Unplaced"/>
</dbReference>
<name>A0A915C0K5_PARUN</name>
<keyword evidence="2" id="KW-1185">Reference proteome</keyword>
<feature type="chain" id="PRO_5037318210" evidence="1">
    <location>
        <begin position="23"/>
        <end position="99"/>
    </location>
</feature>
<sequence>MKATRCDSLILVRLFSIVILNAKDDRLLLVQLLLKTWQCVSRKLKETASNELQVMTFFLEIYGCCCELLQMCSFLQEFVVATFFDRLIYEYFALSFRFT</sequence>
<dbReference type="AlphaFoldDB" id="A0A915C0K5"/>
<evidence type="ECO:0000256" key="1">
    <source>
        <dbReference type="SAM" id="SignalP"/>
    </source>
</evidence>
<proteinExistence type="predicted"/>
<accession>A0A915C0K5</accession>
<reference evidence="3" key="1">
    <citation type="submission" date="2022-11" db="UniProtKB">
        <authorList>
            <consortium name="WormBaseParasite"/>
        </authorList>
    </citation>
    <scope>IDENTIFICATION</scope>
</reference>
<feature type="signal peptide" evidence="1">
    <location>
        <begin position="1"/>
        <end position="22"/>
    </location>
</feature>